<dbReference type="Gene3D" id="1.10.150.80">
    <property type="entry name" value="HRDC domain"/>
    <property type="match status" value="1"/>
</dbReference>
<dbReference type="CDD" id="cd18809">
    <property type="entry name" value="SF1_C_RecD"/>
    <property type="match status" value="1"/>
</dbReference>
<dbReference type="STRING" id="1167006.UWK_03538"/>
<dbReference type="eggNOG" id="COG0507">
    <property type="taxonomic scope" value="Bacteria"/>
</dbReference>
<accession>M1P9D0</accession>
<dbReference type="InterPro" id="IPR044876">
    <property type="entry name" value="HRDC_dom_sf"/>
</dbReference>
<dbReference type="Gene3D" id="2.30.30.940">
    <property type="match status" value="1"/>
</dbReference>
<dbReference type="SMART" id="SM00382">
    <property type="entry name" value="AAA"/>
    <property type="match status" value="1"/>
</dbReference>
<organism evidence="2 3">
    <name type="scientific">Desulfocapsa sulfexigens (strain DSM 10523 / SB164P1)</name>
    <dbReference type="NCBI Taxonomy" id="1167006"/>
    <lineage>
        <taxon>Bacteria</taxon>
        <taxon>Pseudomonadati</taxon>
        <taxon>Thermodesulfobacteriota</taxon>
        <taxon>Desulfobulbia</taxon>
        <taxon>Desulfobulbales</taxon>
        <taxon>Desulfocapsaceae</taxon>
        <taxon>Desulfocapsa</taxon>
    </lineage>
</organism>
<dbReference type="PANTHER" id="PTHR47642">
    <property type="entry name" value="ATP-DEPENDENT DNA HELICASE"/>
    <property type="match status" value="1"/>
</dbReference>
<reference evidence="3" key="1">
    <citation type="journal article" date="2013" name="Stand. Genomic Sci.">
        <title>Complete genome sequence of Desulfocapsa sulfexigens, a marine deltaproteobacterium specialized in disproportionating inorganic sulfur compounds.</title>
        <authorList>
            <person name="Finster K.W."/>
            <person name="Kjeldsen K.U."/>
            <person name="Kube M."/>
            <person name="Reinhardt R."/>
            <person name="Mussmann M."/>
            <person name="Amann R."/>
            <person name="Schreiber L."/>
        </authorList>
    </citation>
    <scope>NUCLEOTIDE SEQUENCE [LARGE SCALE GENOMIC DNA]</scope>
    <source>
        <strain evidence="3">DSM 10523 / SB164P1</strain>
    </source>
</reference>
<dbReference type="InterPro" id="IPR027417">
    <property type="entry name" value="P-loop_NTPase"/>
</dbReference>
<feature type="domain" description="HRDC" evidence="1">
    <location>
        <begin position="625"/>
        <end position="705"/>
    </location>
</feature>
<keyword evidence="3" id="KW-1185">Reference proteome</keyword>
<dbReference type="eggNOG" id="COG0210">
    <property type="taxonomic scope" value="Bacteria"/>
</dbReference>
<name>M1P9D0_DESSD</name>
<dbReference type="KEGG" id="dsf:UWK_03538"/>
<dbReference type="OrthoDB" id="9763659at2"/>
<dbReference type="PROSITE" id="PS50967">
    <property type="entry name" value="HRDC"/>
    <property type="match status" value="1"/>
</dbReference>
<dbReference type="InterPro" id="IPR010285">
    <property type="entry name" value="DNA_helicase_pif1-like_DEAD"/>
</dbReference>
<dbReference type="RefSeq" id="WP_015405735.1">
    <property type="nucleotide sequence ID" value="NC_020304.1"/>
</dbReference>
<dbReference type="Pfam" id="PF00570">
    <property type="entry name" value="HRDC"/>
    <property type="match status" value="1"/>
</dbReference>
<dbReference type="GO" id="GO:0003678">
    <property type="term" value="F:DNA helicase activity"/>
    <property type="evidence" value="ECO:0007669"/>
    <property type="project" value="InterPro"/>
</dbReference>
<evidence type="ECO:0000313" key="2">
    <source>
        <dbReference type="EMBL" id="AGF80053.1"/>
    </source>
</evidence>
<dbReference type="Pfam" id="PF14493">
    <property type="entry name" value="HTH_40"/>
    <property type="match status" value="1"/>
</dbReference>
<dbReference type="InterPro" id="IPR003593">
    <property type="entry name" value="AAA+_ATPase"/>
</dbReference>
<dbReference type="GO" id="GO:0000166">
    <property type="term" value="F:nucleotide binding"/>
    <property type="evidence" value="ECO:0007669"/>
    <property type="project" value="InterPro"/>
</dbReference>
<dbReference type="EMBL" id="CP003985">
    <property type="protein sequence ID" value="AGF80053.1"/>
    <property type="molecule type" value="Genomic_DNA"/>
</dbReference>
<proteinExistence type="predicted"/>
<dbReference type="PATRIC" id="fig|1167006.5.peg.3806"/>
<dbReference type="SMART" id="SM00341">
    <property type="entry name" value="HRDC"/>
    <property type="match status" value="1"/>
</dbReference>
<protein>
    <submittedName>
        <fullName evidence="2">HRDC domain-containing protein</fullName>
    </submittedName>
</protein>
<dbReference type="SUPFAM" id="SSF52540">
    <property type="entry name" value="P-loop containing nucleoside triphosphate hydrolases"/>
    <property type="match status" value="2"/>
</dbReference>
<dbReference type="FunFam" id="3.40.50.300:FF:001498">
    <property type="entry name" value="ATP-dependent DNA helicase"/>
    <property type="match status" value="1"/>
</dbReference>
<dbReference type="Proteomes" id="UP000011721">
    <property type="component" value="Chromosome"/>
</dbReference>
<dbReference type="InterPro" id="IPR029491">
    <property type="entry name" value="Helicase_HTH"/>
</dbReference>
<dbReference type="Gene3D" id="3.40.50.300">
    <property type="entry name" value="P-loop containing nucleotide triphosphate hydrolases"/>
    <property type="match status" value="2"/>
</dbReference>
<evidence type="ECO:0000313" key="3">
    <source>
        <dbReference type="Proteomes" id="UP000011721"/>
    </source>
</evidence>
<dbReference type="GO" id="GO:0006281">
    <property type="term" value="P:DNA repair"/>
    <property type="evidence" value="ECO:0007669"/>
    <property type="project" value="InterPro"/>
</dbReference>
<dbReference type="InterPro" id="IPR002121">
    <property type="entry name" value="HRDC_dom"/>
</dbReference>
<dbReference type="InterPro" id="IPR010997">
    <property type="entry name" value="HRDC-like_sf"/>
</dbReference>
<dbReference type="Pfam" id="PF05970">
    <property type="entry name" value="PIF1"/>
    <property type="match status" value="1"/>
</dbReference>
<dbReference type="GO" id="GO:0003676">
    <property type="term" value="F:nucleic acid binding"/>
    <property type="evidence" value="ECO:0007669"/>
    <property type="project" value="InterPro"/>
</dbReference>
<evidence type="ECO:0000259" key="1">
    <source>
        <dbReference type="PROSITE" id="PS50967"/>
    </source>
</evidence>
<dbReference type="SUPFAM" id="SSF47819">
    <property type="entry name" value="HRDC-like"/>
    <property type="match status" value="1"/>
</dbReference>
<gene>
    <name evidence="2" type="ordered locus">UWK_03538</name>
</gene>
<dbReference type="HOGENOM" id="CLU_001613_6_0_7"/>
<dbReference type="GO" id="GO:0000723">
    <property type="term" value="P:telomere maintenance"/>
    <property type="evidence" value="ECO:0007669"/>
    <property type="project" value="InterPro"/>
</dbReference>
<dbReference type="InterPro" id="IPR051055">
    <property type="entry name" value="PIF1_helicase"/>
</dbReference>
<dbReference type="AlphaFoldDB" id="M1P9D0"/>
<sequence length="824" mass="93070">MSPINHQLQLASDFVQYTGSTLFLTGKAGTGKTTFLHGLQEQTPKRMIITAPTGVAAMNAGGVTLHSFFQLPFGPYIPGSDSYERNSQRQFRFSKEKKKIIQSLDLLVIDEISMVRADLLDAVDAALRRHRHSEQPFGGVQLLMIGDLHQLSPVAKQHEWNLLQKYYESVYFFSSKALSQTELLTIELKHIYRQSDENFISILNSVRENRLDPPTINALNERFISDFIPSEDQGYITLTTHNASAESINQTRLRELGGKKYSFTAAISGDFPEHIYPTLPQLTLKKGAQVMFVRNDPSPEKEYYNGKIGKITAIIGKTIFVLCPGDAEEVEVEPVSWENIKYTINEANKEIEEEVVGRFDQYPLKLAWAITIHKSQGLTFERAIIDAQGAFAHGQVYVALSRCKTLEGLVLSSPISTSGVATDRVVLQFDKLCRSNPPSERILHEAKISYQQKLLYECFDFTLLAKHLGYLVHLLKRNARVIQLSGTGDLTLIEQQARESIFSVSENFRNQLWTIFKDNNLPETDKHILDRIKKASYWFQEKFSAIFDGSVQSLHFETDNKELRKKISNVLNNCRKEIVVKSAGMKSCENGFSPSGYLRAVSVAEIDFQPLTVKKQQAATYTESDIEHPELFDILRDWRTAKATELDVARFQVLYQRVLIQIVVCLPQSLKELLAIPGVGKKTVENYGDDIVTLVRTYREKENIETVSLPEPEANKPKTMESRKESTRDISLEMFTAGKSVKDIAGERGLAPSTIEKHLCFFVQTGKLSVDTLLSPDLQKRIAAGIAAAEDDTLKAIKSQLGDDFSYSQIQMMLAHRRFLEKSE</sequence>